<dbReference type="AlphaFoldDB" id="A0A1D1URJ2"/>
<dbReference type="EMBL" id="BDGG01000001">
    <property type="protein sequence ID" value="GAU88973.1"/>
    <property type="molecule type" value="Genomic_DNA"/>
</dbReference>
<comment type="caution">
    <text evidence="1">The sequence shown here is derived from an EMBL/GenBank/DDBJ whole genome shotgun (WGS) entry which is preliminary data.</text>
</comment>
<evidence type="ECO:0000313" key="1">
    <source>
        <dbReference type="EMBL" id="GAU88973.1"/>
    </source>
</evidence>
<dbReference type="Proteomes" id="UP000186922">
    <property type="component" value="Unassembled WGS sequence"/>
</dbReference>
<gene>
    <name evidence="1" type="primary">RvY_01577-1</name>
    <name evidence="1" type="synonym">RvY_01577.1</name>
    <name evidence="1" type="ORF">RvY_01577</name>
</gene>
<accession>A0A1D1URJ2</accession>
<reference evidence="1 2" key="1">
    <citation type="journal article" date="2016" name="Nat. Commun.">
        <title>Extremotolerant tardigrade genome and improved radiotolerance of human cultured cells by tardigrade-unique protein.</title>
        <authorList>
            <person name="Hashimoto T."/>
            <person name="Horikawa D.D."/>
            <person name="Saito Y."/>
            <person name="Kuwahara H."/>
            <person name="Kozuka-Hata H."/>
            <person name="Shin-I T."/>
            <person name="Minakuchi Y."/>
            <person name="Ohishi K."/>
            <person name="Motoyama A."/>
            <person name="Aizu T."/>
            <person name="Enomoto A."/>
            <person name="Kondo K."/>
            <person name="Tanaka S."/>
            <person name="Hara Y."/>
            <person name="Koshikawa S."/>
            <person name="Sagara H."/>
            <person name="Miura T."/>
            <person name="Yokobori S."/>
            <person name="Miyagawa K."/>
            <person name="Suzuki Y."/>
            <person name="Kubo T."/>
            <person name="Oyama M."/>
            <person name="Kohara Y."/>
            <person name="Fujiyama A."/>
            <person name="Arakawa K."/>
            <person name="Katayama T."/>
            <person name="Toyoda A."/>
            <person name="Kunieda T."/>
        </authorList>
    </citation>
    <scope>NUCLEOTIDE SEQUENCE [LARGE SCALE GENOMIC DNA]</scope>
    <source>
        <strain evidence="1 2">YOKOZUNA-1</strain>
    </source>
</reference>
<evidence type="ECO:0000313" key="2">
    <source>
        <dbReference type="Proteomes" id="UP000186922"/>
    </source>
</evidence>
<proteinExistence type="predicted"/>
<name>A0A1D1URJ2_RAMVA</name>
<organism evidence="1 2">
    <name type="scientific">Ramazzottius varieornatus</name>
    <name type="common">Water bear</name>
    <name type="synonym">Tardigrade</name>
    <dbReference type="NCBI Taxonomy" id="947166"/>
    <lineage>
        <taxon>Eukaryota</taxon>
        <taxon>Metazoa</taxon>
        <taxon>Ecdysozoa</taxon>
        <taxon>Tardigrada</taxon>
        <taxon>Eutardigrada</taxon>
        <taxon>Parachela</taxon>
        <taxon>Hypsibioidea</taxon>
        <taxon>Ramazzottiidae</taxon>
        <taxon>Ramazzottius</taxon>
    </lineage>
</organism>
<sequence length="83" mass="9428">MGKVFRSFFVVAQSTTSLVGSSTTEELLRVDRVPVPTSTKPAGVNLQRCGSFLQCDSTLPRLSHRTRRREDDWLPSNLRHQLR</sequence>
<protein>
    <submittedName>
        <fullName evidence="1">Uncharacterized protein</fullName>
    </submittedName>
</protein>
<keyword evidence="2" id="KW-1185">Reference proteome</keyword>